<evidence type="ECO:0000256" key="1">
    <source>
        <dbReference type="SAM" id="Phobius"/>
    </source>
</evidence>
<name>A0A8S5L580_9VIRU</name>
<feature type="transmembrane region" description="Helical" evidence="1">
    <location>
        <begin position="17"/>
        <end position="38"/>
    </location>
</feature>
<keyword evidence="1" id="KW-0812">Transmembrane</keyword>
<dbReference type="GeneID" id="80400203"/>
<organism evidence="2 3">
    <name type="scientific">ssRNA phage SRR6960549_5</name>
    <dbReference type="NCBI Taxonomy" id="2786542"/>
    <lineage>
        <taxon>Viruses</taxon>
        <taxon>Riboviria</taxon>
        <taxon>Orthornavirae</taxon>
        <taxon>Lenarviricota</taxon>
        <taxon>Leviviricetes</taxon>
        <taxon>Timlovirales</taxon>
        <taxon>Steitzviridae</taxon>
        <taxon>Hohrdovirus</taxon>
        <taxon>Hohrdovirus limadaptatum</taxon>
    </lineage>
</organism>
<dbReference type="KEGG" id="vg:80400203"/>
<keyword evidence="1" id="KW-0472">Membrane</keyword>
<accession>A0A8S5L580</accession>
<keyword evidence="1" id="KW-1133">Transmembrane helix</keyword>
<reference evidence="2" key="1">
    <citation type="submission" date="2020-09" db="EMBL/GenBank/DDBJ databases">
        <title>Leviviricetes taxonomy.</title>
        <authorList>
            <person name="Stockdale S.R."/>
            <person name="Callanan J."/>
            <person name="Adriaenssens E.M."/>
            <person name="Kuhn J.H."/>
            <person name="Rumnieks J."/>
            <person name="Shkoporov A."/>
            <person name="Draper L.A."/>
            <person name="Ross P."/>
            <person name="Hill C."/>
        </authorList>
    </citation>
    <scope>NUCLEOTIDE SEQUENCE</scope>
</reference>
<keyword evidence="3" id="KW-1185">Reference proteome</keyword>
<dbReference type="Proteomes" id="UP000681373">
    <property type="component" value="Segment"/>
</dbReference>
<evidence type="ECO:0000313" key="2">
    <source>
        <dbReference type="EMBL" id="DAD52588.1"/>
    </source>
</evidence>
<dbReference type="RefSeq" id="YP_010770699.1">
    <property type="nucleotide sequence ID" value="NC_074365.1"/>
</dbReference>
<proteinExistence type="predicted"/>
<sequence>MENHDDQDYAADLDARIFLLAGMGLYLCFVALAIKYVYLLSSQ</sequence>
<protein>
    <submittedName>
        <fullName evidence="2">Uncharacterized protein</fullName>
    </submittedName>
</protein>
<evidence type="ECO:0000313" key="3">
    <source>
        <dbReference type="Proteomes" id="UP000681373"/>
    </source>
</evidence>
<gene>
    <name evidence="2" type="primary">SRR6960549_5_3</name>
</gene>
<dbReference type="EMBL" id="BK014148">
    <property type="protein sequence ID" value="DAD52588.1"/>
    <property type="molecule type" value="Genomic_RNA"/>
</dbReference>